<sequence length="734" mass="79106">MHLQRSNVHDRDMGLAMEASYSTTIEELEATLQQSQSEVQSLRNQLNRLEFSKPDKGKGKARTSNYTPENDVLRHNPLPAPPVVIPIERYATLAGDIRSSSAEAEQVAAAIEASIYDRRGRDGYSSDVGISSAGAGASRSRDTNRHLAFAQSSEPRGYSQHHAEPPANYVPIQTYPPPIPPISTRPRVSSKPPEALPIVLDSAVSQAQQYASRSSPSRRHRIVAGALENDRIYVPLSANQQWPQAGSQSTYVNGYASASVPPPASAPVEDPSRKHRRRHKSKSRTHRREEQSQRTREGAGREDMAGVTGLGLVDESFEEKREVDPHAAFVNGYMEGLNSGFSARVGATPGPPVSAPLPRSVRFNAGAQSIVPPTTVIATTSSEIQQPSRHRTPQTTAQTIPPEGLANRLRDLMEDPLHSSSQPQAQQSADRRASAVPSETNTWGTVTTANSSRRQSNASDVMANLRGFPEHAQYRTSLASSQEIPVGDPRAFLPIIPVNANTNSNRPPPTDGTNGFSASVVSSSARPELQSNNYANVNYTSETPVASNTRSTLHGQVNQSAGTVSTTGARPVNQRYNSVPVNTSDNNRNHGQSRDHRPPPLPTLDAIPNPNPLPALPYFGHPPPALGSAPPRPAFNEYNSAPAVPMVPSGSSGPSSASRASNPRTCNNSNTRTPVANLNALGLELNEDDDYDSGYAPEPIPSFAAPTPRASHNLFLRSFSFDNNGNEVDANLYR</sequence>
<feature type="region of interest" description="Disordered" evidence="1">
    <location>
        <begin position="121"/>
        <end position="193"/>
    </location>
</feature>
<dbReference type="Proteomes" id="UP001150266">
    <property type="component" value="Unassembled WGS sequence"/>
</dbReference>
<evidence type="ECO:0000256" key="1">
    <source>
        <dbReference type="SAM" id="MobiDB-lite"/>
    </source>
</evidence>
<feature type="compositionally biased region" description="Polar residues" evidence="1">
    <location>
        <begin position="662"/>
        <end position="673"/>
    </location>
</feature>
<feature type="region of interest" description="Disordered" evidence="1">
    <location>
        <begin position="381"/>
        <end position="402"/>
    </location>
</feature>
<feature type="compositionally biased region" description="Basic residues" evidence="1">
    <location>
        <begin position="273"/>
        <end position="286"/>
    </location>
</feature>
<feature type="compositionally biased region" description="Basic and acidic residues" evidence="1">
    <location>
        <begin position="287"/>
        <end position="304"/>
    </location>
</feature>
<feature type="compositionally biased region" description="Polar residues" evidence="1">
    <location>
        <begin position="437"/>
        <end position="458"/>
    </location>
</feature>
<dbReference type="AlphaFoldDB" id="A0A9W9A4F4"/>
<feature type="compositionally biased region" description="Low complexity" evidence="1">
    <location>
        <begin position="125"/>
        <end position="138"/>
    </location>
</feature>
<feature type="compositionally biased region" description="Low complexity" evidence="1">
    <location>
        <begin position="640"/>
        <end position="661"/>
    </location>
</feature>
<dbReference type="OrthoDB" id="3044238at2759"/>
<feature type="compositionally biased region" description="Pro residues" evidence="1">
    <location>
        <begin position="174"/>
        <end position="183"/>
    </location>
</feature>
<organism evidence="2 3">
    <name type="scientific">Lentinula aciculospora</name>
    <dbReference type="NCBI Taxonomy" id="153920"/>
    <lineage>
        <taxon>Eukaryota</taxon>
        <taxon>Fungi</taxon>
        <taxon>Dikarya</taxon>
        <taxon>Basidiomycota</taxon>
        <taxon>Agaricomycotina</taxon>
        <taxon>Agaricomycetes</taxon>
        <taxon>Agaricomycetidae</taxon>
        <taxon>Agaricales</taxon>
        <taxon>Marasmiineae</taxon>
        <taxon>Omphalotaceae</taxon>
        <taxon>Lentinula</taxon>
    </lineage>
</organism>
<dbReference type="EMBL" id="JAOTPV010000016">
    <property type="protein sequence ID" value="KAJ4474278.1"/>
    <property type="molecule type" value="Genomic_DNA"/>
</dbReference>
<protein>
    <submittedName>
        <fullName evidence="2">Uncharacterized protein</fullName>
    </submittedName>
</protein>
<feature type="region of interest" description="Disordered" evidence="1">
    <location>
        <begin position="253"/>
        <end position="306"/>
    </location>
</feature>
<feature type="compositionally biased region" description="Pro residues" evidence="1">
    <location>
        <begin position="609"/>
        <end position="633"/>
    </location>
</feature>
<feature type="compositionally biased region" description="Polar residues" evidence="1">
    <location>
        <begin position="381"/>
        <end position="399"/>
    </location>
</feature>
<feature type="compositionally biased region" description="Polar residues" evidence="1">
    <location>
        <begin position="554"/>
        <end position="590"/>
    </location>
</feature>
<evidence type="ECO:0000313" key="2">
    <source>
        <dbReference type="EMBL" id="KAJ4474278.1"/>
    </source>
</evidence>
<feature type="region of interest" description="Disordered" evidence="1">
    <location>
        <begin position="49"/>
        <end position="77"/>
    </location>
</feature>
<feature type="compositionally biased region" description="Low complexity" evidence="1">
    <location>
        <begin position="419"/>
        <end position="428"/>
    </location>
</feature>
<feature type="region of interest" description="Disordered" evidence="1">
    <location>
        <begin position="500"/>
        <end position="531"/>
    </location>
</feature>
<comment type="caution">
    <text evidence="2">The sequence shown here is derived from an EMBL/GenBank/DDBJ whole genome shotgun (WGS) entry which is preliminary data.</text>
</comment>
<proteinExistence type="predicted"/>
<accession>A0A9W9A4F4</accession>
<gene>
    <name evidence="2" type="ORF">J3R30DRAFT_653134</name>
</gene>
<reference evidence="2" key="1">
    <citation type="submission" date="2022-08" db="EMBL/GenBank/DDBJ databases">
        <title>A Global Phylogenomic Analysis of the Shiitake Genus Lentinula.</title>
        <authorList>
            <consortium name="DOE Joint Genome Institute"/>
            <person name="Sierra-Patev S."/>
            <person name="Min B."/>
            <person name="Naranjo-Ortiz M."/>
            <person name="Looney B."/>
            <person name="Konkel Z."/>
            <person name="Slot J.C."/>
            <person name="Sakamoto Y."/>
            <person name="Steenwyk J.L."/>
            <person name="Rokas A."/>
            <person name="Carro J."/>
            <person name="Camarero S."/>
            <person name="Ferreira P."/>
            <person name="Molpeceres G."/>
            <person name="Ruiz-Duenas F.J."/>
            <person name="Serrano A."/>
            <person name="Henrissat B."/>
            <person name="Drula E."/>
            <person name="Hughes K.W."/>
            <person name="Mata J.L."/>
            <person name="Ishikawa N.K."/>
            <person name="Vargas-Isla R."/>
            <person name="Ushijima S."/>
            <person name="Smith C.A."/>
            <person name="Ahrendt S."/>
            <person name="Andreopoulos W."/>
            <person name="He G."/>
            <person name="Labutti K."/>
            <person name="Lipzen A."/>
            <person name="Ng V."/>
            <person name="Riley R."/>
            <person name="Sandor L."/>
            <person name="Barry K."/>
            <person name="Martinez A.T."/>
            <person name="Xiao Y."/>
            <person name="Gibbons J.G."/>
            <person name="Terashima K."/>
            <person name="Grigoriev I.V."/>
            <person name="Hibbett D.S."/>
        </authorList>
    </citation>
    <scope>NUCLEOTIDE SEQUENCE</scope>
    <source>
        <strain evidence="2">JLM2183</strain>
    </source>
</reference>
<evidence type="ECO:0000313" key="3">
    <source>
        <dbReference type="Proteomes" id="UP001150266"/>
    </source>
</evidence>
<feature type="region of interest" description="Disordered" evidence="1">
    <location>
        <begin position="416"/>
        <end position="458"/>
    </location>
</feature>
<name>A0A9W9A4F4_9AGAR</name>
<keyword evidence="3" id="KW-1185">Reference proteome</keyword>
<feature type="region of interest" description="Disordered" evidence="1">
    <location>
        <begin position="554"/>
        <end position="673"/>
    </location>
</feature>